<dbReference type="InterPro" id="IPR025562">
    <property type="entry name" value="Tae4"/>
</dbReference>
<organism evidence="1 2">
    <name type="scientific">Caldimonas brevitalea</name>
    <dbReference type="NCBI Taxonomy" id="413882"/>
    <lineage>
        <taxon>Bacteria</taxon>
        <taxon>Pseudomonadati</taxon>
        <taxon>Pseudomonadota</taxon>
        <taxon>Betaproteobacteria</taxon>
        <taxon>Burkholderiales</taxon>
        <taxon>Sphaerotilaceae</taxon>
        <taxon>Caldimonas</taxon>
    </lineage>
</organism>
<dbReference type="RefSeq" id="WP_053013756.1">
    <property type="nucleotide sequence ID" value="NZ_CP011371.1"/>
</dbReference>
<reference evidence="1 2" key="1">
    <citation type="submission" date="2015-05" db="EMBL/GenBank/DDBJ databases">
        <authorList>
            <person name="Tang B."/>
            <person name="Yu Y."/>
        </authorList>
    </citation>
    <scope>NUCLEOTIDE SEQUENCE [LARGE SCALE GENOMIC DNA]</scope>
    <source>
        <strain evidence="1 2">DSM 7029</strain>
    </source>
</reference>
<dbReference type="OrthoDB" id="1262040at2"/>
<dbReference type="EMBL" id="CP011371">
    <property type="protein sequence ID" value="AKJ30566.1"/>
    <property type="molecule type" value="Genomic_DNA"/>
</dbReference>
<gene>
    <name evidence="1" type="ORF">AAW51_3875</name>
</gene>
<name>A0A0G3BT69_9BURK</name>
<dbReference type="AlphaFoldDB" id="A0A0G3BT69"/>
<dbReference type="Pfam" id="PF14113">
    <property type="entry name" value="Tae4"/>
    <property type="match status" value="1"/>
</dbReference>
<evidence type="ECO:0000313" key="2">
    <source>
        <dbReference type="Proteomes" id="UP000035352"/>
    </source>
</evidence>
<dbReference type="KEGG" id="pbh:AAW51_3875"/>
<sequence length="59" mass="6707">MSIFHRLWDNHPGTGKPCEVDGKPSFENQCAIRMGVAFTKSGISIKSWGLRHCWHHDKA</sequence>
<dbReference type="Proteomes" id="UP000035352">
    <property type="component" value="Chromosome"/>
</dbReference>
<accession>A0A0G3BT69</accession>
<protein>
    <submittedName>
        <fullName evidence="1">Uncharacterized protein</fullName>
    </submittedName>
</protein>
<keyword evidence="2" id="KW-1185">Reference proteome</keyword>
<proteinExistence type="predicted"/>
<evidence type="ECO:0000313" key="1">
    <source>
        <dbReference type="EMBL" id="AKJ30566.1"/>
    </source>
</evidence>
<dbReference type="Gene3D" id="4.10.280.80">
    <property type="match status" value="1"/>
</dbReference>